<evidence type="ECO:0000313" key="1">
    <source>
        <dbReference type="EMBL" id="AIF08994.1"/>
    </source>
</evidence>
<reference evidence="1" key="1">
    <citation type="journal article" date="2014" name="Genome Biol. Evol.">
        <title>Pangenome evidence for extensive interdomain horizontal transfer affecting lineage core and shell genes in uncultured planktonic thaumarchaeota and euryarchaeota.</title>
        <authorList>
            <person name="Deschamps P."/>
            <person name="Zivanovic Y."/>
            <person name="Moreira D."/>
            <person name="Rodriguez-Valera F."/>
            <person name="Lopez-Garcia P."/>
        </authorList>
    </citation>
    <scope>NUCLEOTIDE SEQUENCE</scope>
</reference>
<name>A0A075GYW5_9ARCH</name>
<organism evidence="1">
    <name type="scientific">uncultured marine thaumarchaeote KM3_34_B07</name>
    <dbReference type="NCBI Taxonomy" id="1456128"/>
    <lineage>
        <taxon>Archaea</taxon>
        <taxon>Nitrososphaerota</taxon>
        <taxon>environmental samples</taxon>
    </lineage>
</organism>
<accession>A0A075GYW5</accession>
<dbReference type="AlphaFoldDB" id="A0A075GYW5"/>
<sequence length="37" mass="3550">MGPPDNAIAGISTVAAPISMAGVVLSQPVVRTTPSSG</sequence>
<protein>
    <submittedName>
        <fullName evidence="1">Uncharacterized protein</fullName>
    </submittedName>
</protein>
<dbReference type="EMBL" id="KF900849">
    <property type="protein sequence ID" value="AIF08994.1"/>
    <property type="molecule type" value="Genomic_DNA"/>
</dbReference>
<proteinExistence type="predicted"/>